<evidence type="ECO:0000259" key="4">
    <source>
        <dbReference type="PROSITE" id="PS01124"/>
    </source>
</evidence>
<dbReference type="GO" id="GO:0043565">
    <property type="term" value="F:sequence-specific DNA binding"/>
    <property type="evidence" value="ECO:0007669"/>
    <property type="project" value="InterPro"/>
</dbReference>
<evidence type="ECO:0000313" key="6">
    <source>
        <dbReference type="Proteomes" id="UP000324536"/>
    </source>
</evidence>
<keyword evidence="1" id="KW-0805">Transcription regulation</keyword>
<dbReference type="InterPro" id="IPR018062">
    <property type="entry name" value="HTH_AraC-typ_CS"/>
</dbReference>
<dbReference type="Proteomes" id="UP000324536">
    <property type="component" value="Chromosome"/>
</dbReference>
<name>A0A5C1YQ81_9PROT</name>
<dbReference type="RefSeq" id="WP_149279834.1">
    <property type="nucleotide sequence ID" value="NZ_CP043506.1"/>
</dbReference>
<dbReference type="InterPro" id="IPR009594">
    <property type="entry name" value="Tscrpt_reg_HTH_AraC_N"/>
</dbReference>
<keyword evidence="6" id="KW-1185">Reference proteome</keyword>
<dbReference type="EMBL" id="CP043506">
    <property type="protein sequence ID" value="QEO18171.1"/>
    <property type="molecule type" value="Genomic_DNA"/>
</dbReference>
<gene>
    <name evidence="5" type="ORF">FLP30_10900</name>
</gene>
<dbReference type="Pfam" id="PF06719">
    <property type="entry name" value="AraC_N"/>
    <property type="match status" value="1"/>
</dbReference>
<keyword evidence="2" id="KW-0238">DNA-binding</keyword>
<dbReference type="PROSITE" id="PS00041">
    <property type="entry name" value="HTH_ARAC_FAMILY_1"/>
    <property type="match status" value="1"/>
</dbReference>
<dbReference type="PROSITE" id="PS01124">
    <property type="entry name" value="HTH_ARAC_FAMILY_2"/>
    <property type="match status" value="1"/>
</dbReference>
<evidence type="ECO:0000256" key="3">
    <source>
        <dbReference type="ARBA" id="ARBA00023163"/>
    </source>
</evidence>
<dbReference type="SUPFAM" id="SSF46689">
    <property type="entry name" value="Homeodomain-like"/>
    <property type="match status" value="2"/>
</dbReference>
<accession>A0A5C1YQ81</accession>
<dbReference type="Pfam" id="PF12833">
    <property type="entry name" value="HTH_18"/>
    <property type="match status" value="1"/>
</dbReference>
<evidence type="ECO:0000256" key="1">
    <source>
        <dbReference type="ARBA" id="ARBA00023015"/>
    </source>
</evidence>
<evidence type="ECO:0000256" key="2">
    <source>
        <dbReference type="ARBA" id="ARBA00023125"/>
    </source>
</evidence>
<dbReference type="SMART" id="SM00342">
    <property type="entry name" value="HTH_ARAC"/>
    <property type="match status" value="1"/>
</dbReference>
<evidence type="ECO:0000313" key="5">
    <source>
        <dbReference type="EMBL" id="QEO18171.1"/>
    </source>
</evidence>
<dbReference type="PANTHER" id="PTHR43436:SF1">
    <property type="entry name" value="TRANSCRIPTIONAL REGULATORY PROTEIN"/>
    <property type="match status" value="1"/>
</dbReference>
<protein>
    <submittedName>
        <fullName evidence="5">AraC family transcriptional regulator</fullName>
    </submittedName>
</protein>
<dbReference type="Gene3D" id="1.10.10.60">
    <property type="entry name" value="Homeodomain-like"/>
    <property type="match status" value="1"/>
</dbReference>
<feature type="domain" description="HTH araC/xylS-type" evidence="4">
    <location>
        <begin position="193"/>
        <end position="291"/>
    </location>
</feature>
<dbReference type="GO" id="GO:0003700">
    <property type="term" value="F:DNA-binding transcription factor activity"/>
    <property type="evidence" value="ECO:0007669"/>
    <property type="project" value="InterPro"/>
</dbReference>
<dbReference type="InterPro" id="IPR009057">
    <property type="entry name" value="Homeodomain-like_sf"/>
</dbReference>
<dbReference type="KEGG" id="acek:FLP30_10900"/>
<proteinExistence type="predicted"/>
<keyword evidence="3" id="KW-0804">Transcription</keyword>
<sequence length="309" mass="35546">MHGHNILAELQTALEALCPAKSHRTDIDFLTLYKTTRKTDPVLFVYEPRIYIVIQGQKEISVRDKRYVYNETQYLVSTIDIPVSGMITEASPQRPYLAMCLSFAPMEIFEVISAMGGPPEPLLSPYFGMGLSELTPDLLDALWRLLNCLPEPSARRFLAPRIKQEIIYRMLHGAQGSTLCEIANYRSDLSGVNRAILYLRQHFRENFEISLLPGLTGMSQSKFYQCFQDATHLTPVQYRMRLRVQEARRLMLHEGKRVAEAGFDVGYDSPSQFNREYRKLFGLPPHADIKRIRSIGMDQYCADNEEVWL</sequence>
<dbReference type="InterPro" id="IPR018060">
    <property type="entry name" value="HTH_AraC"/>
</dbReference>
<dbReference type="OrthoDB" id="9802263at2"/>
<organism evidence="5 6">
    <name type="scientific">Acetobacter vaccinii</name>
    <dbReference type="NCBI Taxonomy" id="2592655"/>
    <lineage>
        <taxon>Bacteria</taxon>
        <taxon>Pseudomonadati</taxon>
        <taxon>Pseudomonadota</taxon>
        <taxon>Alphaproteobacteria</taxon>
        <taxon>Acetobacterales</taxon>
        <taxon>Acetobacteraceae</taxon>
        <taxon>Acetobacter</taxon>
    </lineage>
</organism>
<dbReference type="PANTHER" id="PTHR43436">
    <property type="entry name" value="ARAC-FAMILY TRANSCRIPTIONAL REGULATOR"/>
    <property type="match status" value="1"/>
</dbReference>
<reference evidence="5 6" key="1">
    <citation type="submission" date="2019-09" db="EMBL/GenBank/DDBJ databases">
        <title>Genome sequencing of strain KACC 21233.</title>
        <authorList>
            <person name="Heo J."/>
            <person name="Kim S.-J."/>
            <person name="Kim J.-S."/>
            <person name="Hong S.-B."/>
            <person name="Kwon S.-W."/>
        </authorList>
    </citation>
    <scope>NUCLEOTIDE SEQUENCE [LARGE SCALE GENOMIC DNA]</scope>
    <source>
        <strain evidence="5 6">KACC 21233</strain>
    </source>
</reference>
<dbReference type="AlphaFoldDB" id="A0A5C1YQ81"/>